<reference evidence="2" key="1">
    <citation type="submission" date="2020-11" db="EMBL/GenBank/DDBJ databases">
        <title>Sequencing the genomes of 1000 actinobacteria strains.</title>
        <authorList>
            <person name="Klenk H.-P."/>
        </authorList>
    </citation>
    <scope>NUCLEOTIDE SEQUENCE</scope>
    <source>
        <strain evidence="2">DSM 43175</strain>
    </source>
</reference>
<name>A0A931GRL4_9ACTN</name>
<evidence type="ECO:0000313" key="2">
    <source>
        <dbReference type="EMBL" id="MBG6089839.1"/>
    </source>
</evidence>
<feature type="compositionally biased region" description="Basic and acidic residues" evidence="1">
    <location>
        <begin position="17"/>
        <end position="30"/>
    </location>
</feature>
<gene>
    <name evidence="2" type="ORF">IW256_003952</name>
</gene>
<organism evidence="2 3">
    <name type="scientific">Actinomadura viridis</name>
    <dbReference type="NCBI Taxonomy" id="58110"/>
    <lineage>
        <taxon>Bacteria</taxon>
        <taxon>Bacillati</taxon>
        <taxon>Actinomycetota</taxon>
        <taxon>Actinomycetes</taxon>
        <taxon>Streptosporangiales</taxon>
        <taxon>Thermomonosporaceae</taxon>
        <taxon>Actinomadura</taxon>
    </lineage>
</organism>
<dbReference type="AlphaFoldDB" id="A0A931GRL4"/>
<dbReference type="RefSeq" id="WP_197012383.1">
    <property type="nucleotide sequence ID" value="NZ_BAABES010000010.1"/>
</dbReference>
<sequence>MNYRDDEPVTQPVTAPVRKDKPAPETAEERAQRIAQQLGAYWGRSCVAAWRTVFPPGWTRRPR</sequence>
<protein>
    <submittedName>
        <fullName evidence="2">Uncharacterized protein</fullName>
    </submittedName>
</protein>
<evidence type="ECO:0000313" key="3">
    <source>
        <dbReference type="Proteomes" id="UP000614047"/>
    </source>
</evidence>
<dbReference type="Proteomes" id="UP000614047">
    <property type="component" value="Unassembled WGS sequence"/>
</dbReference>
<accession>A0A931GRL4</accession>
<feature type="region of interest" description="Disordered" evidence="1">
    <location>
        <begin position="1"/>
        <end position="30"/>
    </location>
</feature>
<keyword evidence="3" id="KW-1185">Reference proteome</keyword>
<dbReference type="EMBL" id="JADOUA010000001">
    <property type="protein sequence ID" value="MBG6089839.1"/>
    <property type="molecule type" value="Genomic_DNA"/>
</dbReference>
<evidence type="ECO:0000256" key="1">
    <source>
        <dbReference type="SAM" id="MobiDB-lite"/>
    </source>
</evidence>
<proteinExistence type="predicted"/>
<comment type="caution">
    <text evidence="2">The sequence shown here is derived from an EMBL/GenBank/DDBJ whole genome shotgun (WGS) entry which is preliminary data.</text>
</comment>